<dbReference type="InterPro" id="IPR050250">
    <property type="entry name" value="Macrolide_Exporter_MacB"/>
</dbReference>
<dbReference type="PANTHER" id="PTHR30572:SF4">
    <property type="entry name" value="ABC TRANSPORTER PERMEASE YTRF"/>
    <property type="match status" value="1"/>
</dbReference>
<sequence length="422" mass="43159">MSGPDHRMEQSAGMPADACRATAARKPLGARVLDLLRTAWIGAIGRVSRTILASLGIALGVAAYVALSGIAASNQTALLARLDALGANLQVVTPGQDSSGQPVPLPEYAPETIARQRAVERVGVFLTAPDGAQVFKNELVPSTNGNALAVAVMRPGALDAVGVGIAQGHGIDRNNEQLPVAVLGSEAAYRLGVNEPGDRVLIDNSWYGVIGILEAAPQAQDIDSSVLIGADCALAHYADQADVIGRISRIYVRTRPGNAEALRRMIAHAANLSGGNVSVTASANLSEARNTTNDSLTALGLMIGVIALAVGGMSIANMMIVTVMERRGEIGLRRALGATRGSIRMQFVTEAAMLSAIGGLVGVAVGAGTAIGVAAGTGQPPALDWTGLPLAWAATVLVGILAGLYPASRAARLTPTEALRGE</sequence>
<evidence type="ECO:0000256" key="3">
    <source>
        <dbReference type="ARBA" id="ARBA00022692"/>
    </source>
</evidence>
<evidence type="ECO:0000259" key="8">
    <source>
        <dbReference type="Pfam" id="PF02687"/>
    </source>
</evidence>
<protein>
    <submittedName>
        <fullName evidence="10">MacB-like periplasmic core domain-containing protein</fullName>
    </submittedName>
</protein>
<feature type="transmembrane region" description="Helical" evidence="7">
    <location>
        <begin position="351"/>
        <end position="375"/>
    </location>
</feature>
<dbReference type="EMBL" id="MWWW01000028">
    <property type="protein sequence ID" value="OZG57475.1"/>
    <property type="molecule type" value="Genomic_DNA"/>
</dbReference>
<proteinExistence type="inferred from homology"/>
<comment type="similarity">
    <text evidence="6">Belongs to the ABC-4 integral membrane protein family.</text>
</comment>
<keyword evidence="3 7" id="KW-0812">Transmembrane</keyword>
<feature type="transmembrane region" description="Helical" evidence="7">
    <location>
        <begin position="51"/>
        <end position="72"/>
    </location>
</feature>
<dbReference type="GO" id="GO:0022857">
    <property type="term" value="F:transmembrane transporter activity"/>
    <property type="evidence" value="ECO:0007669"/>
    <property type="project" value="TreeGrafter"/>
</dbReference>
<evidence type="ECO:0000259" key="9">
    <source>
        <dbReference type="Pfam" id="PF12704"/>
    </source>
</evidence>
<evidence type="ECO:0000256" key="2">
    <source>
        <dbReference type="ARBA" id="ARBA00022475"/>
    </source>
</evidence>
<evidence type="ECO:0000256" key="1">
    <source>
        <dbReference type="ARBA" id="ARBA00004651"/>
    </source>
</evidence>
<dbReference type="Proteomes" id="UP000216871">
    <property type="component" value="Unassembled WGS sequence"/>
</dbReference>
<keyword evidence="2" id="KW-1003">Cell membrane</keyword>
<name>A0A261FEL7_9BIFI</name>
<dbReference type="AlphaFoldDB" id="A0A261FEL7"/>
<dbReference type="Pfam" id="PF12704">
    <property type="entry name" value="MacB_PCD"/>
    <property type="match status" value="1"/>
</dbReference>
<dbReference type="OrthoDB" id="9780560at2"/>
<accession>A0A261FEL7</accession>
<dbReference type="InterPro" id="IPR025857">
    <property type="entry name" value="MacB_PCD"/>
</dbReference>
<dbReference type="Pfam" id="PF02687">
    <property type="entry name" value="FtsX"/>
    <property type="match status" value="1"/>
</dbReference>
<evidence type="ECO:0000313" key="11">
    <source>
        <dbReference type="Proteomes" id="UP000216871"/>
    </source>
</evidence>
<evidence type="ECO:0000256" key="6">
    <source>
        <dbReference type="ARBA" id="ARBA00038076"/>
    </source>
</evidence>
<evidence type="ECO:0000256" key="7">
    <source>
        <dbReference type="SAM" id="Phobius"/>
    </source>
</evidence>
<gene>
    <name evidence="10" type="ORF">BMYO_1972</name>
</gene>
<evidence type="ECO:0000256" key="4">
    <source>
        <dbReference type="ARBA" id="ARBA00022989"/>
    </source>
</evidence>
<dbReference type="PANTHER" id="PTHR30572">
    <property type="entry name" value="MEMBRANE COMPONENT OF TRANSPORTER-RELATED"/>
    <property type="match status" value="1"/>
</dbReference>
<feature type="transmembrane region" description="Helical" evidence="7">
    <location>
        <begin position="299"/>
        <end position="324"/>
    </location>
</feature>
<feature type="domain" description="MacB-like periplasmic core" evidence="9">
    <location>
        <begin position="50"/>
        <end position="264"/>
    </location>
</feature>
<keyword evidence="4 7" id="KW-1133">Transmembrane helix</keyword>
<evidence type="ECO:0000313" key="10">
    <source>
        <dbReference type="EMBL" id="OZG57475.1"/>
    </source>
</evidence>
<feature type="domain" description="ABC3 transporter permease C-terminal" evidence="8">
    <location>
        <begin position="302"/>
        <end position="415"/>
    </location>
</feature>
<evidence type="ECO:0000256" key="5">
    <source>
        <dbReference type="ARBA" id="ARBA00023136"/>
    </source>
</evidence>
<dbReference type="GO" id="GO:0005886">
    <property type="term" value="C:plasma membrane"/>
    <property type="evidence" value="ECO:0007669"/>
    <property type="project" value="UniProtKB-SubCell"/>
</dbReference>
<feature type="transmembrane region" description="Helical" evidence="7">
    <location>
        <begin position="387"/>
        <end position="405"/>
    </location>
</feature>
<keyword evidence="11" id="KW-1185">Reference proteome</keyword>
<keyword evidence="5 7" id="KW-0472">Membrane</keyword>
<reference evidence="10 11" key="1">
    <citation type="journal article" date="2017" name="BMC Genomics">
        <title>Comparative genomic and phylogenomic analyses of the Bifidobacteriaceae family.</title>
        <authorList>
            <person name="Lugli G.A."/>
            <person name="Milani C."/>
            <person name="Turroni F."/>
            <person name="Duranti S."/>
            <person name="Mancabelli L."/>
            <person name="Mangifesta M."/>
            <person name="Ferrario C."/>
            <person name="Modesto M."/>
            <person name="Mattarelli P."/>
            <person name="Jiri K."/>
            <person name="van Sinderen D."/>
            <person name="Ventura M."/>
        </authorList>
    </citation>
    <scope>NUCLEOTIDE SEQUENCE [LARGE SCALE GENOMIC DNA]</scope>
    <source>
        <strain evidence="10 11">DSM 100196</strain>
    </source>
</reference>
<dbReference type="RefSeq" id="WP_094668375.1">
    <property type="nucleotide sequence ID" value="NZ_MWWW01000028.1"/>
</dbReference>
<organism evidence="10 11">
    <name type="scientific">Bifidobacterium myosotis</name>
    <dbReference type="NCBI Taxonomy" id="1630166"/>
    <lineage>
        <taxon>Bacteria</taxon>
        <taxon>Bacillati</taxon>
        <taxon>Actinomycetota</taxon>
        <taxon>Actinomycetes</taxon>
        <taxon>Bifidobacteriales</taxon>
        <taxon>Bifidobacteriaceae</taxon>
        <taxon>Bifidobacterium</taxon>
    </lineage>
</organism>
<comment type="subcellular location">
    <subcellularLocation>
        <location evidence="1">Cell membrane</location>
        <topology evidence="1">Multi-pass membrane protein</topology>
    </subcellularLocation>
</comment>
<dbReference type="InterPro" id="IPR003838">
    <property type="entry name" value="ABC3_permease_C"/>
</dbReference>
<comment type="caution">
    <text evidence="10">The sequence shown here is derived from an EMBL/GenBank/DDBJ whole genome shotgun (WGS) entry which is preliminary data.</text>
</comment>